<dbReference type="Proteomes" id="UP000821866">
    <property type="component" value="Chromosome 8"/>
</dbReference>
<evidence type="ECO:0000313" key="2">
    <source>
        <dbReference type="EMBL" id="KAH8018494.1"/>
    </source>
</evidence>
<comment type="caution">
    <text evidence="2">The sequence shown here is derived from an EMBL/GenBank/DDBJ whole genome shotgun (WGS) entry which is preliminary data.</text>
</comment>
<dbReference type="AlphaFoldDB" id="A0A9J6D9K1"/>
<keyword evidence="3" id="KW-1185">Reference proteome</keyword>
<accession>A0A9J6D9K1</accession>
<dbReference type="EMBL" id="JABSTU010000010">
    <property type="protein sequence ID" value="KAH8018494.1"/>
    <property type="molecule type" value="Genomic_DNA"/>
</dbReference>
<evidence type="ECO:0000313" key="3">
    <source>
        <dbReference type="Proteomes" id="UP000821866"/>
    </source>
</evidence>
<feature type="compositionally biased region" description="Polar residues" evidence="1">
    <location>
        <begin position="213"/>
        <end position="224"/>
    </location>
</feature>
<proteinExistence type="predicted"/>
<evidence type="ECO:0000256" key="1">
    <source>
        <dbReference type="SAM" id="MobiDB-lite"/>
    </source>
</evidence>
<name>A0A9J6D9K1_RHIMP</name>
<sequence length="224" mass="24153">MYELPSLCDSRIELIDAISERNEENTAASNEKVSEKPAASVQASSNPILCPEAHLELKGLRLVTVGLRPRCRPAPDMASHEPSDDSEQTFRFLGGRVQGQRPAETRALAERTISQASVVSLVASRLGVTTAPRWPAVQLTPFRDSRGSHSKISRPESDGVVKILVAGFLTLPVSGGSSAEQRHSSEFANLGARARFLFASRNAGATKTRENESATQSWAKGSEN</sequence>
<organism evidence="2 3">
    <name type="scientific">Rhipicephalus microplus</name>
    <name type="common">Cattle tick</name>
    <name type="synonym">Boophilus microplus</name>
    <dbReference type="NCBI Taxonomy" id="6941"/>
    <lineage>
        <taxon>Eukaryota</taxon>
        <taxon>Metazoa</taxon>
        <taxon>Ecdysozoa</taxon>
        <taxon>Arthropoda</taxon>
        <taxon>Chelicerata</taxon>
        <taxon>Arachnida</taxon>
        <taxon>Acari</taxon>
        <taxon>Parasitiformes</taxon>
        <taxon>Ixodida</taxon>
        <taxon>Ixodoidea</taxon>
        <taxon>Ixodidae</taxon>
        <taxon>Rhipicephalinae</taxon>
        <taxon>Rhipicephalus</taxon>
        <taxon>Boophilus</taxon>
    </lineage>
</organism>
<gene>
    <name evidence="2" type="ORF">HPB51_008169</name>
</gene>
<reference evidence="2" key="2">
    <citation type="submission" date="2021-09" db="EMBL/GenBank/DDBJ databases">
        <authorList>
            <person name="Jia N."/>
            <person name="Wang J."/>
            <person name="Shi W."/>
            <person name="Du L."/>
            <person name="Sun Y."/>
            <person name="Zhan W."/>
            <person name="Jiang J."/>
            <person name="Wang Q."/>
            <person name="Zhang B."/>
            <person name="Ji P."/>
            <person name="Sakyi L.B."/>
            <person name="Cui X."/>
            <person name="Yuan T."/>
            <person name="Jiang B."/>
            <person name="Yang W."/>
            <person name="Lam T.T.-Y."/>
            <person name="Chang Q."/>
            <person name="Ding S."/>
            <person name="Wang X."/>
            <person name="Zhu J."/>
            <person name="Ruan X."/>
            <person name="Zhao L."/>
            <person name="Wei J."/>
            <person name="Que T."/>
            <person name="Du C."/>
            <person name="Cheng J."/>
            <person name="Dai P."/>
            <person name="Han X."/>
            <person name="Huang E."/>
            <person name="Gao Y."/>
            <person name="Liu J."/>
            <person name="Shao H."/>
            <person name="Ye R."/>
            <person name="Li L."/>
            <person name="Wei W."/>
            <person name="Wang X."/>
            <person name="Wang C."/>
            <person name="Huo Q."/>
            <person name="Li W."/>
            <person name="Guo W."/>
            <person name="Chen H."/>
            <person name="Chen S."/>
            <person name="Zhou L."/>
            <person name="Zhou L."/>
            <person name="Ni X."/>
            <person name="Tian J."/>
            <person name="Zhou Y."/>
            <person name="Sheng Y."/>
            <person name="Liu T."/>
            <person name="Pan Y."/>
            <person name="Xia L."/>
            <person name="Li J."/>
            <person name="Zhao F."/>
            <person name="Cao W."/>
        </authorList>
    </citation>
    <scope>NUCLEOTIDE SEQUENCE</scope>
    <source>
        <strain evidence="2">Rmic-2018</strain>
        <tissue evidence="2">Larvae</tissue>
    </source>
</reference>
<protein>
    <submittedName>
        <fullName evidence="2">Uncharacterized protein</fullName>
    </submittedName>
</protein>
<feature type="region of interest" description="Disordered" evidence="1">
    <location>
        <begin position="201"/>
        <end position="224"/>
    </location>
</feature>
<reference evidence="2" key="1">
    <citation type="journal article" date="2020" name="Cell">
        <title>Large-Scale Comparative Analyses of Tick Genomes Elucidate Their Genetic Diversity and Vector Capacities.</title>
        <authorList>
            <consortium name="Tick Genome and Microbiome Consortium (TIGMIC)"/>
            <person name="Jia N."/>
            <person name="Wang J."/>
            <person name="Shi W."/>
            <person name="Du L."/>
            <person name="Sun Y."/>
            <person name="Zhan W."/>
            <person name="Jiang J.F."/>
            <person name="Wang Q."/>
            <person name="Zhang B."/>
            <person name="Ji P."/>
            <person name="Bell-Sakyi L."/>
            <person name="Cui X.M."/>
            <person name="Yuan T.T."/>
            <person name="Jiang B.G."/>
            <person name="Yang W.F."/>
            <person name="Lam T.T."/>
            <person name="Chang Q.C."/>
            <person name="Ding S.J."/>
            <person name="Wang X.J."/>
            <person name="Zhu J.G."/>
            <person name="Ruan X.D."/>
            <person name="Zhao L."/>
            <person name="Wei J.T."/>
            <person name="Ye R.Z."/>
            <person name="Que T.C."/>
            <person name="Du C.H."/>
            <person name="Zhou Y.H."/>
            <person name="Cheng J.X."/>
            <person name="Dai P.F."/>
            <person name="Guo W.B."/>
            <person name="Han X.H."/>
            <person name="Huang E.J."/>
            <person name="Li L.F."/>
            <person name="Wei W."/>
            <person name="Gao Y.C."/>
            <person name="Liu J.Z."/>
            <person name="Shao H.Z."/>
            <person name="Wang X."/>
            <person name="Wang C.C."/>
            <person name="Yang T.C."/>
            <person name="Huo Q.B."/>
            <person name="Li W."/>
            <person name="Chen H.Y."/>
            <person name="Chen S.E."/>
            <person name="Zhou L.G."/>
            <person name="Ni X.B."/>
            <person name="Tian J.H."/>
            <person name="Sheng Y."/>
            <person name="Liu T."/>
            <person name="Pan Y.S."/>
            <person name="Xia L.Y."/>
            <person name="Li J."/>
            <person name="Zhao F."/>
            <person name="Cao W.C."/>
        </authorList>
    </citation>
    <scope>NUCLEOTIDE SEQUENCE</scope>
    <source>
        <strain evidence="2">Rmic-2018</strain>
    </source>
</reference>